<dbReference type="EMBL" id="UINC01199559">
    <property type="protein sequence ID" value="SVE18051.1"/>
    <property type="molecule type" value="Genomic_DNA"/>
</dbReference>
<gene>
    <name evidence="1" type="ORF">METZ01_LOCUS470905</name>
</gene>
<feature type="non-terminal residue" evidence="1">
    <location>
        <position position="1"/>
    </location>
</feature>
<protein>
    <submittedName>
        <fullName evidence="1">Uncharacterized protein</fullName>
    </submittedName>
</protein>
<evidence type="ECO:0000313" key="1">
    <source>
        <dbReference type="EMBL" id="SVE18051.1"/>
    </source>
</evidence>
<accession>A0A383BDY2</accession>
<sequence length="51" mass="5479">MNRKTLISLLALAALLILAASLTNISERLGGNFNQTLLPELEAQLNTLTSI</sequence>
<organism evidence="1">
    <name type="scientific">marine metagenome</name>
    <dbReference type="NCBI Taxonomy" id="408172"/>
    <lineage>
        <taxon>unclassified sequences</taxon>
        <taxon>metagenomes</taxon>
        <taxon>ecological metagenomes</taxon>
    </lineage>
</organism>
<proteinExistence type="predicted"/>
<reference evidence="1" key="1">
    <citation type="submission" date="2018-05" db="EMBL/GenBank/DDBJ databases">
        <authorList>
            <person name="Lanie J.A."/>
            <person name="Ng W.-L."/>
            <person name="Kazmierczak K.M."/>
            <person name="Andrzejewski T.M."/>
            <person name="Davidsen T.M."/>
            <person name="Wayne K.J."/>
            <person name="Tettelin H."/>
            <person name="Glass J.I."/>
            <person name="Rusch D."/>
            <person name="Podicherti R."/>
            <person name="Tsui H.-C.T."/>
            <person name="Winkler M.E."/>
        </authorList>
    </citation>
    <scope>NUCLEOTIDE SEQUENCE</scope>
</reference>
<feature type="non-terminal residue" evidence="1">
    <location>
        <position position="51"/>
    </location>
</feature>
<name>A0A383BDY2_9ZZZZ</name>
<dbReference type="AlphaFoldDB" id="A0A383BDY2"/>